<dbReference type="SUPFAM" id="SSF53850">
    <property type="entry name" value="Periplasmic binding protein-like II"/>
    <property type="match status" value="1"/>
</dbReference>
<accession>A0ABV2HBZ6</accession>
<keyword evidence="4" id="KW-1185">Reference proteome</keyword>
<evidence type="ECO:0000313" key="3">
    <source>
        <dbReference type="EMBL" id="MET3588076.1"/>
    </source>
</evidence>
<evidence type="ECO:0000256" key="1">
    <source>
        <dbReference type="ARBA" id="ARBA00022729"/>
    </source>
</evidence>
<evidence type="ECO:0000256" key="2">
    <source>
        <dbReference type="ARBA" id="ARBA00022764"/>
    </source>
</evidence>
<reference evidence="3 4" key="1">
    <citation type="submission" date="2024-06" db="EMBL/GenBank/DDBJ databases">
        <title>Genomic Encyclopedia of Type Strains, Phase IV (KMG-IV): sequencing the most valuable type-strain genomes for metagenomic binning, comparative biology and taxonomic classification.</title>
        <authorList>
            <person name="Goeker M."/>
        </authorList>
    </citation>
    <scope>NUCLEOTIDE SEQUENCE [LARGE SCALE GENOMIC DNA]</scope>
    <source>
        <strain evidence="3 4">DSM 105042</strain>
    </source>
</reference>
<gene>
    <name evidence="3" type="ORF">ABID21_004209</name>
</gene>
<comment type="caution">
    <text evidence="3">The sequence shown here is derived from an EMBL/GenBank/DDBJ whole genome shotgun (WGS) entry which is preliminary data.</text>
</comment>
<organism evidence="3 4">
    <name type="scientific">Pseudorhizobium tarimense</name>
    <dbReference type="NCBI Taxonomy" id="1079109"/>
    <lineage>
        <taxon>Bacteria</taxon>
        <taxon>Pseudomonadati</taxon>
        <taxon>Pseudomonadota</taxon>
        <taxon>Alphaproteobacteria</taxon>
        <taxon>Hyphomicrobiales</taxon>
        <taxon>Rhizobiaceae</taxon>
        <taxon>Rhizobium/Agrobacterium group</taxon>
        <taxon>Pseudorhizobium</taxon>
    </lineage>
</organism>
<proteinExistence type="predicted"/>
<evidence type="ECO:0000313" key="4">
    <source>
        <dbReference type="Proteomes" id="UP001549031"/>
    </source>
</evidence>
<dbReference type="Proteomes" id="UP001549031">
    <property type="component" value="Unassembled WGS sequence"/>
</dbReference>
<name>A0ABV2HBZ6_9HYPH</name>
<sequence>MKTSRQCALAVGFIAAWAPDAISKNLIVNSYGGPYEEIIRERIIEPFEKKFGVNVTYDAVGSASQDYAKTKATGGRPGFDVVVMTASQSLDGCREGLLQPLTAAAVPNISSLNPQLRAIAGECGAVHELQYLSLVWRKDKLPEGLSSWSDLLDERLSGKVMLPTFQNVMAAYLISVMSVTNGGDLLDEVDPGFEAVAALAKGSLGFEQSSAVMENYIKDGRAWAMPFWNGRAQLLMESGLPVDYVRPKEGTVPLIATLNVPIGSENKEAALEFVNFWLEKTSQEAWVTGYKVGSARPDIDVPDEVRARQITTETDLNALLLPDLSALSQRLPQWGARWEREVVTQAR</sequence>
<protein>
    <submittedName>
        <fullName evidence="3">Spermidine/putrescine transport system substrate-binding protein</fullName>
    </submittedName>
</protein>
<dbReference type="PANTHER" id="PTHR30006">
    <property type="entry name" value="THIAMINE-BINDING PERIPLASMIC PROTEIN-RELATED"/>
    <property type="match status" value="1"/>
</dbReference>
<dbReference type="Pfam" id="PF13416">
    <property type="entry name" value="SBP_bac_8"/>
    <property type="match status" value="1"/>
</dbReference>
<dbReference type="RefSeq" id="WP_247245823.1">
    <property type="nucleotide sequence ID" value="NZ_JALJRA010000020.1"/>
</dbReference>
<keyword evidence="2" id="KW-0574">Periplasm</keyword>
<dbReference type="InterPro" id="IPR001188">
    <property type="entry name" value="Sperm_putr-bd"/>
</dbReference>
<dbReference type="PANTHER" id="PTHR30006:SF2">
    <property type="entry name" value="ABC TRANSPORTER SUBSTRATE-BINDING PROTEIN"/>
    <property type="match status" value="1"/>
</dbReference>
<dbReference type="EMBL" id="JBEPLJ010000019">
    <property type="protein sequence ID" value="MET3588076.1"/>
    <property type="molecule type" value="Genomic_DNA"/>
</dbReference>
<dbReference type="InterPro" id="IPR006059">
    <property type="entry name" value="SBP"/>
</dbReference>
<dbReference type="PRINTS" id="PR00909">
    <property type="entry name" value="SPERMDNBNDNG"/>
</dbReference>
<dbReference type="Gene3D" id="3.40.190.10">
    <property type="entry name" value="Periplasmic binding protein-like II"/>
    <property type="match status" value="2"/>
</dbReference>
<keyword evidence="1" id="KW-0732">Signal</keyword>